<dbReference type="EMBL" id="JALDYZ010000002">
    <property type="protein sequence ID" value="MDI7921614.1"/>
    <property type="molecule type" value="Genomic_DNA"/>
</dbReference>
<comment type="subcellular location">
    <subcellularLocation>
        <location evidence="1">Membrane</location>
        <topology evidence="1">Single-pass membrane protein</topology>
    </subcellularLocation>
</comment>
<dbReference type="Pfam" id="PF07886">
    <property type="entry name" value="BA14K"/>
    <property type="match status" value="1"/>
</dbReference>
<evidence type="ECO:0000256" key="7">
    <source>
        <dbReference type="SAM" id="MobiDB-lite"/>
    </source>
</evidence>
<evidence type="ECO:0000313" key="9">
    <source>
        <dbReference type="EMBL" id="MDI7921614.1"/>
    </source>
</evidence>
<dbReference type="AlphaFoldDB" id="A0AAE3U311"/>
<keyword evidence="8" id="KW-0732">Signal</keyword>
<dbReference type="Proteomes" id="UP001161580">
    <property type="component" value="Unassembled WGS sequence"/>
</dbReference>
<evidence type="ECO:0000256" key="5">
    <source>
        <dbReference type="ARBA" id="ARBA00022734"/>
    </source>
</evidence>
<evidence type="ECO:0000313" key="10">
    <source>
        <dbReference type="Proteomes" id="UP001161580"/>
    </source>
</evidence>
<evidence type="ECO:0000256" key="6">
    <source>
        <dbReference type="ARBA" id="ARBA00025321"/>
    </source>
</evidence>
<organism evidence="9 10">
    <name type="scientific">Ferirhizobium litorale</name>
    <dbReference type="NCBI Taxonomy" id="2927786"/>
    <lineage>
        <taxon>Bacteria</taxon>
        <taxon>Pseudomonadati</taxon>
        <taxon>Pseudomonadota</taxon>
        <taxon>Alphaproteobacteria</taxon>
        <taxon>Hyphomicrobiales</taxon>
        <taxon>Rhizobiaceae</taxon>
        <taxon>Ferirhizobium</taxon>
    </lineage>
</organism>
<name>A0AAE3U311_9HYPH</name>
<feature type="chain" id="PRO_5042032875" description="Lectin-like protein BA14k" evidence="8">
    <location>
        <begin position="24"/>
        <end position="117"/>
    </location>
</feature>
<sequence>MKTLATIALSLAFLLPEATTVGALPFPAVVENGATNLERVNHQSHGRDDYYDDPNQTGWFFGMIVTGTLFDPDRALPTYTAPHTWWCIRRYRSYRQDDNTFKPTRGPRQTCVSPYSQ</sequence>
<gene>
    <name evidence="9" type="ORF">MRS75_05890</name>
</gene>
<dbReference type="GO" id="GO:0030246">
    <property type="term" value="F:carbohydrate binding"/>
    <property type="evidence" value="ECO:0007669"/>
    <property type="project" value="UniProtKB-KW"/>
</dbReference>
<protein>
    <recommendedName>
        <fullName evidence="3">Lectin-like protein BA14k</fullName>
    </recommendedName>
</protein>
<keyword evidence="4" id="KW-1003">Cell membrane</keyword>
<dbReference type="GO" id="GO:0016020">
    <property type="term" value="C:membrane"/>
    <property type="evidence" value="ECO:0007669"/>
    <property type="project" value="UniProtKB-SubCell"/>
</dbReference>
<comment type="caution">
    <text evidence="9">The sequence shown here is derived from an EMBL/GenBank/DDBJ whole genome shotgun (WGS) entry which is preliminary data.</text>
</comment>
<keyword evidence="5" id="KW-0430">Lectin</keyword>
<evidence type="ECO:0000256" key="2">
    <source>
        <dbReference type="ARBA" id="ARBA00010270"/>
    </source>
</evidence>
<evidence type="ECO:0000256" key="3">
    <source>
        <dbReference type="ARBA" id="ARBA00020552"/>
    </source>
</evidence>
<dbReference type="RefSeq" id="WP_311785774.1">
    <property type="nucleotide sequence ID" value="NZ_JALDYY010000002.1"/>
</dbReference>
<evidence type="ECO:0000256" key="8">
    <source>
        <dbReference type="SAM" id="SignalP"/>
    </source>
</evidence>
<accession>A0AAE3U311</accession>
<keyword evidence="10" id="KW-1185">Reference proteome</keyword>
<evidence type="ECO:0000256" key="4">
    <source>
        <dbReference type="ARBA" id="ARBA00022475"/>
    </source>
</evidence>
<dbReference type="InterPro" id="IPR012413">
    <property type="entry name" value="BA14K"/>
</dbReference>
<evidence type="ECO:0000256" key="1">
    <source>
        <dbReference type="ARBA" id="ARBA00004167"/>
    </source>
</evidence>
<proteinExistence type="inferred from homology"/>
<comment type="function">
    <text evidence="6">Has immunoglobulin-binding and hemagglutination properties, and can bind to mannose. Essential for virulence. May be involved in LPS biosynthesis or polysaccharide transport.</text>
</comment>
<keyword evidence="4" id="KW-0472">Membrane</keyword>
<feature type="signal peptide" evidence="8">
    <location>
        <begin position="1"/>
        <end position="23"/>
    </location>
</feature>
<comment type="similarity">
    <text evidence="2">Belongs to the BA14k family.</text>
</comment>
<feature type="region of interest" description="Disordered" evidence="7">
    <location>
        <begin position="98"/>
        <end position="117"/>
    </location>
</feature>
<reference evidence="9" key="1">
    <citation type="submission" date="2022-03" db="EMBL/GenBank/DDBJ databases">
        <title>Fererhizobium litorale gen. nov., sp. nov., isolated from sandy sediments of the Sea of Japan seashore.</title>
        <authorList>
            <person name="Romanenko L."/>
            <person name="Kurilenko V."/>
            <person name="Otstavnykh N."/>
            <person name="Svetashev V."/>
            <person name="Tekutyeva L."/>
            <person name="Isaeva M."/>
            <person name="Mikhailov V."/>
        </authorList>
    </citation>
    <scope>NUCLEOTIDE SEQUENCE</scope>
    <source>
        <strain evidence="9">KMM 9576</strain>
    </source>
</reference>